<dbReference type="Gene3D" id="1.10.287.130">
    <property type="match status" value="1"/>
</dbReference>
<accession>A0A091BQ72</accession>
<dbReference type="GO" id="GO:0005886">
    <property type="term" value="C:plasma membrane"/>
    <property type="evidence" value="ECO:0007669"/>
    <property type="project" value="UniProtKB-ARBA"/>
</dbReference>
<evidence type="ECO:0000259" key="9">
    <source>
        <dbReference type="PROSITE" id="PS50109"/>
    </source>
</evidence>
<evidence type="ECO:0000259" key="10">
    <source>
        <dbReference type="PROSITE" id="PS50110"/>
    </source>
</evidence>
<feature type="domain" description="Histidine kinase" evidence="9">
    <location>
        <begin position="281"/>
        <end position="497"/>
    </location>
</feature>
<evidence type="ECO:0000256" key="1">
    <source>
        <dbReference type="ARBA" id="ARBA00000085"/>
    </source>
</evidence>
<evidence type="ECO:0000256" key="7">
    <source>
        <dbReference type="SAM" id="Coils"/>
    </source>
</evidence>
<keyword evidence="4" id="KW-0808">Transferase</keyword>
<feature type="transmembrane region" description="Helical" evidence="8">
    <location>
        <begin position="185"/>
        <end position="207"/>
    </location>
</feature>
<keyword evidence="8" id="KW-0812">Transmembrane</keyword>
<dbReference type="RefSeq" id="WP_034211993.1">
    <property type="nucleotide sequence ID" value="NZ_AVCK01000016.1"/>
</dbReference>
<dbReference type="Gene3D" id="3.40.50.2300">
    <property type="match status" value="1"/>
</dbReference>
<dbReference type="AlphaFoldDB" id="A0A091BQ72"/>
<dbReference type="PANTHER" id="PTHR43047">
    <property type="entry name" value="TWO-COMPONENT HISTIDINE PROTEIN KINASE"/>
    <property type="match status" value="1"/>
</dbReference>
<dbReference type="InterPro" id="IPR001789">
    <property type="entry name" value="Sig_transdc_resp-reg_receiver"/>
</dbReference>
<feature type="coiled-coil region" evidence="7">
    <location>
        <begin position="254"/>
        <end position="281"/>
    </location>
</feature>
<dbReference type="InterPro" id="IPR003594">
    <property type="entry name" value="HATPase_dom"/>
</dbReference>
<evidence type="ECO:0000313" key="11">
    <source>
        <dbReference type="EMBL" id="KFN46445.1"/>
    </source>
</evidence>
<dbReference type="SMART" id="SM00448">
    <property type="entry name" value="REC"/>
    <property type="match status" value="1"/>
</dbReference>
<dbReference type="SUPFAM" id="SSF47384">
    <property type="entry name" value="Homodimeric domain of signal transducing histidine kinase"/>
    <property type="match status" value="1"/>
</dbReference>
<comment type="catalytic activity">
    <reaction evidence="1">
        <text>ATP + protein L-histidine = ADP + protein N-phospho-L-histidine.</text>
        <dbReference type="EC" id="2.7.13.3"/>
    </reaction>
</comment>
<dbReference type="PANTHER" id="PTHR43047:SF72">
    <property type="entry name" value="OSMOSENSING HISTIDINE PROTEIN KINASE SLN1"/>
    <property type="match status" value="1"/>
</dbReference>
<dbReference type="PROSITE" id="PS50110">
    <property type="entry name" value="RESPONSE_REGULATORY"/>
    <property type="match status" value="1"/>
</dbReference>
<keyword evidence="3 6" id="KW-0597">Phosphoprotein</keyword>
<dbReference type="PATRIC" id="fig|1384056.3.peg.1313"/>
<dbReference type="PRINTS" id="PR00344">
    <property type="entry name" value="BCTRLSENSOR"/>
</dbReference>
<evidence type="ECO:0000256" key="5">
    <source>
        <dbReference type="ARBA" id="ARBA00022777"/>
    </source>
</evidence>
<dbReference type="EMBL" id="AVCK01000016">
    <property type="protein sequence ID" value="KFN46445.1"/>
    <property type="molecule type" value="Genomic_DNA"/>
</dbReference>
<dbReference type="InterPro" id="IPR004358">
    <property type="entry name" value="Sig_transdc_His_kin-like_C"/>
</dbReference>
<proteinExistence type="predicted"/>
<evidence type="ECO:0000256" key="6">
    <source>
        <dbReference type="PROSITE-ProRule" id="PRU00169"/>
    </source>
</evidence>
<dbReference type="SUPFAM" id="SSF52172">
    <property type="entry name" value="CheY-like"/>
    <property type="match status" value="1"/>
</dbReference>
<dbReference type="InterPro" id="IPR003661">
    <property type="entry name" value="HisK_dim/P_dom"/>
</dbReference>
<feature type="domain" description="Response regulatory" evidence="10">
    <location>
        <begin position="518"/>
        <end position="634"/>
    </location>
</feature>
<dbReference type="STRING" id="1384056.N787_10470"/>
<evidence type="ECO:0000256" key="2">
    <source>
        <dbReference type="ARBA" id="ARBA00012438"/>
    </source>
</evidence>
<dbReference type="SUPFAM" id="SSF55874">
    <property type="entry name" value="ATPase domain of HSP90 chaperone/DNA topoisomerase II/histidine kinase"/>
    <property type="match status" value="1"/>
</dbReference>
<comment type="caution">
    <text evidence="11">The sequence shown here is derived from an EMBL/GenBank/DDBJ whole genome shotgun (WGS) entry which is preliminary data.</text>
</comment>
<dbReference type="InterPro" id="IPR011006">
    <property type="entry name" value="CheY-like_superfamily"/>
</dbReference>
<dbReference type="Proteomes" id="UP000029393">
    <property type="component" value="Unassembled WGS sequence"/>
</dbReference>
<dbReference type="InterPro" id="IPR036890">
    <property type="entry name" value="HATPase_C_sf"/>
</dbReference>
<dbReference type="eggNOG" id="COG2205">
    <property type="taxonomic scope" value="Bacteria"/>
</dbReference>
<gene>
    <name evidence="11" type="ORF">N787_10470</name>
</gene>
<dbReference type="FunFam" id="3.30.565.10:FF:000006">
    <property type="entry name" value="Sensor histidine kinase WalK"/>
    <property type="match status" value="1"/>
</dbReference>
<dbReference type="SMART" id="SM00387">
    <property type="entry name" value="HATPase_c"/>
    <property type="match status" value="1"/>
</dbReference>
<name>A0A091BQ72_9GAMM</name>
<organism evidence="11 12">
    <name type="scientific">Arenimonas metalli CF5-1</name>
    <dbReference type="NCBI Taxonomy" id="1384056"/>
    <lineage>
        <taxon>Bacteria</taxon>
        <taxon>Pseudomonadati</taxon>
        <taxon>Pseudomonadota</taxon>
        <taxon>Gammaproteobacteria</taxon>
        <taxon>Lysobacterales</taxon>
        <taxon>Lysobacteraceae</taxon>
        <taxon>Arenimonas</taxon>
    </lineage>
</organism>
<evidence type="ECO:0000313" key="12">
    <source>
        <dbReference type="Proteomes" id="UP000029393"/>
    </source>
</evidence>
<dbReference type="PROSITE" id="PS50109">
    <property type="entry name" value="HIS_KIN"/>
    <property type="match status" value="1"/>
</dbReference>
<dbReference type="SMART" id="SM00388">
    <property type="entry name" value="HisKA"/>
    <property type="match status" value="1"/>
</dbReference>
<dbReference type="Pfam" id="PF05227">
    <property type="entry name" value="CHASE3"/>
    <property type="match status" value="1"/>
</dbReference>
<dbReference type="InterPro" id="IPR007891">
    <property type="entry name" value="CHASE3"/>
</dbReference>
<keyword evidence="5" id="KW-0418">Kinase</keyword>
<dbReference type="Gene3D" id="3.30.565.10">
    <property type="entry name" value="Histidine kinase-like ATPase, C-terminal domain"/>
    <property type="match status" value="1"/>
</dbReference>
<keyword evidence="8" id="KW-1133">Transmembrane helix</keyword>
<dbReference type="EC" id="2.7.13.3" evidence="2"/>
<evidence type="ECO:0000256" key="3">
    <source>
        <dbReference type="ARBA" id="ARBA00022553"/>
    </source>
</evidence>
<dbReference type="InterPro" id="IPR005467">
    <property type="entry name" value="His_kinase_dom"/>
</dbReference>
<dbReference type="CDD" id="cd16922">
    <property type="entry name" value="HATPase_EvgS-ArcB-TorS-like"/>
    <property type="match status" value="1"/>
</dbReference>
<keyword evidence="12" id="KW-1185">Reference proteome</keyword>
<keyword evidence="7" id="KW-0175">Coiled coil</keyword>
<dbReference type="Pfam" id="PF02518">
    <property type="entry name" value="HATPase_c"/>
    <property type="match status" value="1"/>
</dbReference>
<evidence type="ECO:0000256" key="8">
    <source>
        <dbReference type="SAM" id="Phobius"/>
    </source>
</evidence>
<reference evidence="11 12" key="1">
    <citation type="submission" date="2013-09" db="EMBL/GenBank/DDBJ databases">
        <title>Genome sequencing of Arenimonas metalli.</title>
        <authorList>
            <person name="Chen F."/>
            <person name="Wang G."/>
        </authorList>
    </citation>
    <scope>NUCLEOTIDE SEQUENCE [LARGE SCALE GENOMIC DNA]</scope>
    <source>
        <strain evidence="11 12">CF5-1</strain>
    </source>
</reference>
<protein>
    <recommendedName>
        <fullName evidence="2">histidine kinase</fullName>
        <ecNumber evidence="2">2.7.13.3</ecNumber>
    </recommendedName>
</protein>
<evidence type="ECO:0000256" key="4">
    <source>
        <dbReference type="ARBA" id="ARBA00022679"/>
    </source>
</evidence>
<feature type="modified residue" description="4-aspartylphosphate" evidence="6">
    <location>
        <position position="568"/>
    </location>
</feature>
<dbReference type="InterPro" id="IPR036097">
    <property type="entry name" value="HisK_dim/P_sf"/>
</dbReference>
<dbReference type="Pfam" id="PF00512">
    <property type="entry name" value="HisKA"/>
    <property type="match status" value="1"/>
</dbReference>
<dbReference type="GO" id="GO:0009927">
    <property type="term" value="F:histidine phosphotransfer kinase activity"/>
    <property type="evidence" value="ECO:0007669"/>
    <property type="project" value="TreeGrafter"/>
</dbReference>
<dbReference type="GO" id="GO:0000155">
    <property type="term" value="F:phosphorelay sensor kinase activity"/>
    <property type="evidence" value="ECO:0007669"/>
    <property type="project" value="InterPro"/>
</dbReference>
<keyword evidence="8" id="KW-0472">Membrane</keyword>
<dbReference type="CDD" id="cd00082">
    <property type="entry name" value="HisKA"/>
    <property type="match status" value="1"/>
</dbReference>
<sequence>MIRPWEDWALPRKTVAVVAGPLLLLFGSVLAIYLLERQTARAEADVRATLALVSDLHEAHSQLAETAAAVRGFLLVRRDNFLDPYRIAEPQLLATVSRLSERTREGPRAERYARLLPLFELKLTGWRELLREGVDPNDPAVRAQLVEGKQTLDILRAELRELGALERDELNARADAAAALRQRNLAVTLAVALLGGLGAVAAAAGLAGSLSRRLRRLASEANRLGEGLPPREGRVAGDEIGQVDHRLREAGALLQARARQLDDARQQAEAANRAKDEFLSRMSHELRTPLNAMLGYAQLMADTPDATPARRYGGHIETAGRHLLGLITEMLDVAAIEAGSLGLEPRALRLAPLLQEALSLVQPQAAGRGITLVAPSEEAGALALHADAKRLRQVLLNLLGNAAKYGPPGGRVQVGAVARDGVVEISVRDEGPGLSPEAVSRLFRPFERIDSTARGVEGTGLGLALSKRLVEAMGGEIGVDTAPGQGCRFWFRLPQALDVPADAEAGRAAAPPVSGPRRLLLVEDNASNRALVQTLLARYPAWTLDTAADAAGGEQALRAGGFDLVLLDLHLPDGDGAALLARLSAEGVALPPAIVLTADATAQARERALRAGAAAVLTKPLDLRQFHQELARCLR</sequence>
<dbReference type="Pfam" id="PF00072">
    <property type="entry name" value="Response_reg"/>
    <property type="match status" value="1"/>
</dbReference>
<dbReference type="OrthoDB" id="9810730at2"/>